<gene>
    <name evidence="2" type="ORF">J0M35_17615</name>
</gene>
<proteinExistence type="predicted"/>
<name>A0A8J7PA44_9BACT</name>
<feature type="domain" description="ISXO2-like transposase" evidence="1">
    <location>
        <begin position="129"/>
        <end position="275"/>
    </location>
</feature>
<sequence>MFLLDTSLSEYMRVYGEEERCLEEIYHCKWPHGFICPYCSHNDGYRLSRLRMMECSSCGRQSSITANTIFQDSKIPLTKWFLAIYLVAHDKGGVSAMRLEQELGVQRKSAAKLLRKLRIAMGDRDENLTLAGYIELDEAFLGGRRKTRSAGKSPFEGKICVLVMVESENMQAGNLVLKAIPDTKIGTLREVVEQRIESDPGGQVIRTDALGRHHVFAALGHTVNMSKMSKKQLNTTMACMSLAISHLKRFLKGTYHHFCRTYIQHYLNEFCYRWNRRHLSKQIARHLLTACVLHAPAPVSKRIPEMPKKQAA</sequence>
<reference evidence="2" key="1">
    <citation type="submission" date="2021-02" db="EMBL/GenBank/DDBJ databases">
        <title>Genome-Resolved Metagenomics of a Microbial Community Performing Photosynthetic Biological Nutrient Removal.</title>
        <authorList>
            <person name="Mcdaniel E.A."/>
        </authorList>
    </citation>
    <scope>NUCLEOTIDE SEQUENCE</scope>
    <source>
        <strain evidence="2">UWPOB_OBS1</strain>
    </source>
</reference>
<dbReference type="Proteomes" id="UP000664277">
    <property type="component" value="Unassembled WGS sequence"/>
</dbReference>
<dbReference type="AlphaFoldDB" id="A0A8J7PA44"/>
<dbReference type="InterPro" id="IPR024445">
    <property type="entry name" value="Tnp_ISXO2-like"/>
</dbReference>
<comment type="caution">
    <text evidence="2">The sequence shown here is derived from an EMBL/GenBank/DDBJ whole genome shotgun (WGS) entry which is preliminary data.</text>
</comment>
<dbReference type="Pfam" id="PF12760">
    <property type="entry name" value="Zn_ribbon_IS1595"/>
    <property type="match status" value="1"/>
</dbReference>
<protein>
    <submittedName>
        <fullName evidence="2">IS1595 family transposase</fullName>
    </submittedName>
</protein>
<accession>A0A8J7PA44</accession>
<evidence type="ECO:0000313" key="2">
    <source>
        <dbReference type="EMBL" id="MBN8662191.1"/>
    </source>
</evidence>
<dbReference type="EMBL" id="JAFLCK010000033">
    <property type="protein sequence ID" value="MBN8662191.1"/>
    <property type="molecule type" value="Genomic_DNA"/>
</dbReference>
<evidence type="ECO:0000259" key="1">
    <source>
        <dbReference type="SMART" id="SM01126"/>
    </source>
</evidence>
<dbReference type="Pfam" id="PF12762">
    <property type="entry name" value="DDE_Tnp_IS1595"/>
    <property type="match status" value="1"/>
</dbReference>
<dbReference type="SMART" id="SM01126">
    <property type="entry name" value="DDE_Tnp_IS1595"/>
    <property type="match status" value="1"/>
</dbReference>
<organism evidence="2 3">
    <name type="scientific">Candidatus Obscuribacter phosphatis</name>
    <dbReference type="NCBI Taxonomy" id="1906157"/>
    <lineage>
        <taxon>Bacteria</taxon>
        <taxon>Bacillati</taxon>
        <taxon>Candidatus Melainabacteria</taxon>
        <taxon>Candidatus Obscuribacterales</taxon>
        <taxon>Candidatus Obscuribacteraceae</taxon>
        <taxon>Candidatus Obscuribacter</taxon>
    </lineage>
</organism>
<dbReference type="NCBIfam" id="NF033547">
    <property type="entry name" value="transpos_IS1595"/>
    <property type="match status" value="1"/>
</dbReference>
<dbReference type="InterPro" id="IPR024442">
    <property type="entry name" value="Transposase_Zn_ribbon"/>
</dbReference>
<evidence type="ECO:0000313" key="3">
    <source>
        <dbReference type="Proteomes" id="UP000664277"/>
    </source>
</evidence>